<proteinExistence type="predicted"/>
<feature type="compositionally biased region" description="Low complexity" evidence="1">
    <location>
        <begin position="320"/>
        <end position="342"/>
    </location>
</feature>
<keyword evidence="3" id="KW-1185">Reference proteome</keyword>
<feature type="region of interest" description="Disordered" evidence="1">
    <location>
        <begin position="303"/>
        <end position="375"/>
    </location>
</feature>
<comment type="caution">
    <text evidence="2">The sequence shown here is derived from an EMBL/GenBank/DDBJ whole genome shotgun (WGS) entry which is preliminary data.</text>
</comment>
<feature type="region of interest" description="Disordered" evidence="1">
    <location>
        <begin position="155"/>
        <end position="185"/>
    </location>
</feature>
<sequence>MMDACILACHASAAERFLFEQSPLGPALAAHTARVLAALGAVRPLAIVLPGREQAFLRAGIPVHVVPLPADDTGTDTVSALWAIRRHLRTALPQGAALARRILAVSPGLGPVTATRIRSLLAAHCEGADADALLSLLPTPVNCNPAWLHTAPSVPASAPSVTMPFQTETSGGARLRGQDGETPWDKPAGSQWLPPFQHFDGAVAYLRTDTLWAGDGPEPCSDARSENDAPPRVAYKTGGETSLGVMGIPGSITADGESLPLLYALPLFDLHPDQPVHWSLTEQDAERLLHPFPAPCHAAHPNAVADGPLVPHSPHSHGTPAVPVSPASPASPASPVAQAKPATPVPQAAESVRKALPAPAYSRRPSAQTAHGTRS</sequence>
<name>A0A7J0BXH0_9BACT</name>
<reference evidence="2 3" key="1">
    <citation type="submission" date="2020-05" db="EMBL/GenBank/DDBJ databases">
        <title>Draft genome sequence of Desulfovibrio psychrotolerans JS1T.</title>
        <authorList>
            <person name="Ueno A."/>
            <person name="Tamazawa S."/>
            <person name="Tamamura S."/>
            <person name="Murakami T."/>
            <person name="Kiyama T."/>
            <person name="Inomata H."/>
            <person name="Amano Y."/>
            <person name="Miyakawa K."/>
            <person name="Tamaki H."/>
            <person name="Naganuma T."/>
            <person name="Kaneko K."/>
        </authorList>
    </citation>
    <scope>NUCLEOTIDE SEQUENCE [LARGE SCALE GENOMIC DNA]</scope>
    <source>
        <strain evidence="2 3">JS1</strain>
    </source>
</reference>
<evidence type="ECO:0000256" key="1">
    <source>
        <dbReference type="SAM" id="MobiDB-lite"/>
    </source>
</evidence>
<gene>
    <name evidence="2" type="ORF">DSM19430T_25690</name>
</gene>
<dbReference type="AlphaFoldDB" id="A0A7J0BXH0"/>
<evidence type="ECO:0000313" key="3">
    <source>
        <dbReference type="Proteomes" id="UP000503820"/>
    </source>
</evidence>
<dbReference type="RefSeq" id="WP_174410506.1">
    <property type="nucleotide sequence ID" value="NZ_BLVP01000010.1"/>
</dbReference>
<organism evidence="2 3">
    <name type="scientific">Desulfovibrio psychrotolerans</name>
    <dbReference type="NCBI Taxonomy" id="415242"/>
    <lineage>
        <taxon>Bacteria</taxon>
        <taxon>Pseudomonadati</taxon>
        <taxon>Thermodesulfobacteriota</taxon>
        <taxon>Desulfovibrionia</taxon>
        <taxon>Desulfovibrionales</taxon>
        <taxon>Desulfovibrionaceae</taxon>
        <taxon>Desulfovibrio</taxon>
    </lineage>
</organism>
<feature type="compositionally biased region" description="Polar residues" evidence="1">
    <location>
        <begin position="159"/>
        <end position="170"/>
    </location>
</feature>
<evidence type="ECO:0000313" key="2">
    <source>
        <dbReference type="EMBL" id="GFM37885.1"/>
    </source>
</evidence>
<dbReference type="Proteomes" id="UP000503820">
    <property type="component" value="Unassembled WGS sequence"/>
</dbReference>
<protein>
    <submittedName>
        <fullName evidence="2">Uncharacterized protein</fullName>
    </submittedName>
</protein>
<dbReference type="EMBL" id="BLVP01000010">
    <property type="protein sequence ID" value="GFM37885.1"/>
    <property type="molecule type" value="Genomic_DNA"/>
</dbReference>
<accession>A0A7J0BXH0</accession>
<feature type="compositionally biased region" description="Polar residues" evidence="1">
    <location>
        <begin position="365"/>
        <end position="375"/>
    </location>
</feature>